<feature type="region of interest" description="Disordered" evidence="1">
    <location>
        <begin position="1"/>
        <end position="24"/>
    </location>
</feature>
<accession>A0A0G4PK85</accession>
<sequence length="124" mass="13993">MSNGDQYSDMSAEEQLTPPIRRENERRNVFEDIVAEENVFQFVGSTNGHTTTARSVTSKAYATQCLGDASETTIQQISKDRSGITAKKQHPHHQQQTNSFEGRGRTLGDKFQVCYLEIIYLHPS</sequence>
<proteinExistence type="predicted"/>
<dbReference type="Proteomes" id="UP000053732">
    <property type="component" value="Unassembled WGS sequence"/>
</dbReference>
<organism evidence="2 3">
    <name type="scientific">Penicillium camemberti (strain FM 013)</name>
    <dbReference type="NCBI Taxonomy" id="1429867"/>
    <lineage>
        <taxon>Eukaryota</taxon>
        <taxon>Fungi</taxon>
        <taxon>Dikarya</taxon>
        <taxon>Ascomycota</taxon>
        <taxon>Pezizomycotina</taxon>
        <taxon>Eurotiomycetes</taxon>
        <taxon>Eurotiomycetidae</taxon>
        <taxon>Eurotiales</taxon>
        <taxon>Aspergillaceae</taxon>
        <taxon>Penicillium</taxon>
    </lineage>
</organism>
<feature type="region of interest" description="Disordered" evidence="1">
    <location>
        <begin position="80"/>
        <end position="103"/>
    </location>
</feature>
<name>A0A0G4PK85_PENC3</name>
<dbReference type="AlphaFoldDB" id="A0A0G4PK85"/>
<keyword evidence="3" id="KW-1185">Reference proteome</keyword>
<dbReference type="EMBL" id="HG793152">
    <property type="protein sequence ID" value="CRL26591.1"/>
    <property type="molecule type" value="Genomic_DNA"/>
</dbReference>
<evidence type="ECO:0000313" key="2">
    <source>
        <dbReference type="EMBL" id="CRL26591.1"/>
    </source>
</evidence>
<protein>
    <submittedName>
        <fullName evidence="2">Str. FM013</fullName>
    </submittedName>
</protein>
<evidence type="ECO:0000313" key="3">
    <source>
        <dbReference type="Proteomes" id="UP000053732"/>
    </source>
</evidence>
<gene>
    <name evidence="2" type="ORF">PCAMFM013_S019g000007</name>
</gene>
<evidence type="ECO:0000256" key="1">
    <source>
        <dbReference type="SAM" id="MobiDB-lite"/>
    </source>
</evidence>
<reference evidence="2 3" key="1">
    <citation type="journal article" date="2014" name="Nat. Commun.">
        <title>Multiple recent horizontal transfers of a large genomic region in cheese making fungi.</title>
        <authorList>
            <person name="Cheeseman K."/>
            <person name="Ropars J."/>
            <person name="Renault P."/>
            <person name="Dupont J."/>
            <person name="Gouzy J."/>
            <person name="Branca A."/>
            <person name="Abraham A.L."/>
            <person name="Ceppi M."/>
            <person name="Conseiller E."/>
            <person name="Debuchy R."/>
            <person name="Malagnac F."/>
            <person name="Goarin A."/>
            <person name="Silar P."/>
            <person name="Lacoste S."/>
            <person name="Sallet E."/>
            <person name="Bensimon A."/>
            <person name="Giraud T."/>
            <person name="Brygoo Y."/>
        </authorList>
    </citation>
    <scope>NUCLEOTIDE SEQUENCE [LARGE SCALE GENOMIC DNA]</scope>
    <source>
        <strain evidence="3">FM 013</strain>
    </source>
</reference>